<keyword evidence="2" id="KW-1185">Reference proteome</keyword>
<name>A0A6S7GHK3_PARCT</name>
<dbReference type="AlphaFoldDB" id="A0A6S7GHK3"/>
<reference evidence="1" key="1">
    <citation type="submission" date="2020-04" db="EMBL/GenBank/DDBJ databases">
        <authorList>
            <person name="Alioto T."/>
            <person name="Alioto T."/>
            <person name="Gomez Garrido J."/>
        </authorList>
    </citation>
    <scope>NUCLEOTIDE SEQUENCE</scope>
    <source>
        <strain evidence="1">A484AB</strain>
    </source>
</reference>
<sequence length="212" mass="24209">MTSTWTSCTYKASEIAKRKCPLDPMDPMDLEMSIGVLCVHWIQWTSGISIGHLRFHLVNYHVFDVMTSTWTSCGYKAIEIAKGNCPLDPMDPMDTVFSVGKIFVRLIKWASDFCPFEFCLSIGFNGQVEFPSDICFFSWSITMYLSDVMTSTWTSCRCKASEIAKRKCPLDPMDPMALEMSIGVLCVHWIQWTSGISIGHLRFHLVNYHVFQ</sequence>
<evidence type="ECO:0000313" key="2">
    <source>
        <dbReference type="Proteomes" id="UP001152795"/>
    </source>
</evidence>
<dbReference type="EMBL" id="CACRXK020001794">
    <property type="protein sequence ID" value="CAB3991135.1"/>
    <property type="molecule type" value="Genomic_DNA"/>
</dbReference>
<evidence type="ECO:0000313" key="1">
    <source>
        <dbReference type="EMBL" id="CAB3991135.1"/>
    </source>
</evidence>
<comment type="caution">
    <text evidence="1">The sequence shown here is derived from an EMBL/GenBank/DDBJ whole genome shotgun (WGS) entry which is preliminary data.</text>
</comment>
<dbReference type="Proteomes" id="UP001152795">
    <property type="component" value="Unassembled WGS sequence"/>
</dbReference>
<accession>A0A6S7GHK3</accession>
<proteinExistence type="predicted"/>
<protein>
    <submittedName>
        <fullName evidence="1">Uncharacterized protein</fullName>
    </submittedName>
</protein>
<gene>
    <name evidence="1" type="ORF">PACLA_8A040306</name>
</gene>
<organism evidence="1 2">
    <name type="scientific">Paramuricea clavata</name>
    <name type="common">Red gorgonian</name>
    <name type="synonym">Violescent sea-whip</name>
    <dbReference type="NCBI Taxonomy" id="317549"/>
    <lineage>
        <taxon>Eukaryota</taxon>
        <taxon>Metazoa</taxon>
        <taxon>Cnidaria</taxon>
        <taxon>Anthozoa</taxon>
        <taxon>Octocorallia</taxon>
        <taxon>Malacalcyonacea</taxon>
        <taxon>Plexauridae</taxon>
        <taxon>Paramuricea</taxon>
    </lineage>
</organism>